<reference evidence="2" key="3">
    <citation type="submission" date="2025-09" db="UniProtKB">
        <authorList>
            <consortium name="Ensembl"/>
        </authorList>
    </citation>
    <scope>IDENTIFICATION</scope>
    <source>
        <strain evidence="2">Glennie</strain>
    </source>
</reference>
<dbReference type="Ensembl" id="ENSOANT00000066119.1">
    <property type="protein sequence ID" value="ENSOANP00000034474.1"/>
    <property type="gene ID" value="ENSOANG00000044785.1"/>
</dbReference>
<keyword evidence="3" id="KW-1185">Reference proteome</keyword>
<accession>A0A6I8N0N0</accession>
<dbReference type="GO" id="GO:0043123">
    <property type="term" value="P:positive regulation of canonical NF-kappaB signal transduction"/>
    <property type="evidence" value="ECO:0000318"/>
    <property type="project" value="GO_Central"/>
</dbReference>
<dbReference type="FunCoup" id="A0A6I8N0N0">
    <property type="interactions" value="867"/>
</dbReference>
<proteinExistence type="predicted"/>
<feature type="compositionally biased region" description="Basic and acidic residues" evidence="1">
    <location>
        <begin position="234"/>
        <end position="250"/>
    </location>
</feature>
<gene>
    <name evidence="2" type="primary">LURAP1</name>
</gene>
<organism evidence="2 3">
    <name type="scientific">Ornithorhynchus anatinus</name>
    <name type="common">Duckbill platypus</name>
    <dbReference type="NCBI Taxonomy" id="9258"/>
    <lineage>
        <taxon>Eukaryota</taxon>
        <taxon>Metazoa</taxon>
        <taxon>Chordata</taxon>
        <taxon>Craniata</taxon>
        <taxon>Vertebrata</taxon>
        <taxon>Euteleostomi</taxon>
        <taxon>Mammalia</taxon>
        <taxon>Monotremata</taxon>
        <taxon>Ornithorhynchidae</taxon>
        <taxon>Ornithorhynchus</taxon>
    </lineage>
</organism>
<dbReference type="GO" id="GO:0005829">
    <property type="term" value="C:cytosol"/>
    <property type="evidence" value="ECO:0007669"/>
    <property type="project" value="Ensembl"/>
</dbReference>
<sequence>MEGPAEPAAPDLRDVEGKVGRKMPEGLLRGLREPDPAPPPLRSCGESRGPGGGTAPAPGLGDKIDALKLELAYLRATDVKILQQLLAVNEGIEAVRWLLEEKGTLTSHCSSLASSQYSLSGSQEASRRGSWDSAQDPTDRLDSVSIGSYLDTLASEPDDERPQEPLLSSTPCRPGPPLSSSLSPPRAQLDWAPLGRGPRAEPEKAEPVRLRTSPVGPGRAGHGATGLEVTGETPRGEKAHLGGRRGEPEHGRVRLGFDAHLYWVQSQDDVTFL</sequence>
<dbReference type="PANTHER" id="PTHR33767:SF2">
    <property type="entry name" value="LEUCINE RICH ADAPTOR PROTEIN 1"/>
    <property type="match status" value="1"/>
</dbReference>
<dbReference type="InterPro" id="IPR039499">
    <property type="entry name" value="LURA1/LRA25"/>
</dbReference>
<dbReference type="CTD" id="541468"/>
<dbReference type="GO" id="GO:0001819">
    <property type="term" value="P:positive regulation of cytokine production"/>
    <property type="evidence" value="ECO:0000318"/>
    <property type="project" value="GO_Central"/>
</dbReference>
<dbReference type="Bgee" id="ENSOANG00000044785">
    <property type="expression patterns" value="Expressed in brain and 6 other cell types or tissues"/>
</dbReference>
<dbReference type="OrthoDB" id="8911462at2759"/>
<dbReference type="Pfam" id="PF14854">
    <property type="entry name" value="LURAP"/>
    <property type="match status" value="1"/>
</dbReference>
<dbReference type="GeneTree" id="ENSGT00530000063790"/>
<reference evidence="2 3" key="1">
    <citation type="journal article" date="2008" name="Nature">
        <title>Genome analysis of the platypus reveals unique signatures of evolution.</title>
        <authorList>
            <person name="Warren W.C."/>
            <person name="Hillier L.W."/>
            <person name="Marshall Graves J.A."/>
            <person name="Birney E."/>
            <person name="Ponting C.P."/>
            <person name="Grutzner F."/>
            <person name="Belov K."/>
            <person name="Miller W."/>
            <person name="Clarke L."/>
            <person name="Chinwalla A.T."/>
            <person name="Yang S.P."/>
            <person name="Heger A."/>
            <person name="Locke D.P."/>
            <person name="Miethke P."/>
            <person name="Waters P.D."/>
            <person name="Veyrunes F."/>
            <person name="Fulton L."/>
            <person name="Fulton B."/>
            <person name="Graves T."/>
            <person name="Wallis J."/>
            <person name="Puente X.S."/>
            <person name="Lopez-Otin C."/>
            <person name="Ordonez G.R."/>
            <person name="Eichler E.E."/>
            <person name="Chen L."/>
            <person name="Cheng Z."/>
            <person name="Deakin J.E."/>
            <person name="Alsop A."/>
            <person name="Thompson K."/>
            <person name="Kirby P."/>
            <person name="Papenfuss A.T."/>
            <person name="Wakefield M.J."/>
            <person name="Olender T."/>
            <person name="Lancet D."/>
            <person name="Huttley G.A."/>
            <person name="Smit A.F."/>
            <person name="Pask A."/>
            <person name="Temple-Smith P."/>
            <person name="Batzer M.A."/>
            <person name="Walker J.A."/>
            <person name="Konkel M.K."/>
            <person name="Harris R.S."/>
            <person name="Whittington C.M."/>
            <person name="Wong E.S."/>
            <person name="Gemmell N.J."/>
            <person name="Buschiazzo E."/>
            <person name="Vargas Jentzsch I.M."/>
            <person name="Merkel A."/>
            <person name="Schmitz J."/>
            <person name="Zemann A."/>
            <person name="Churakov G."/>
            <person name="Kriegs J.O."/>
            <person name="Brosius J."/>
            <person name="Murchison E.P."/>
            <person name="Sachidanandam R."/>
            <person name="Smith C."/>
            <person name="Hannon G.J."/>
            <person name="Tsend-Ayush E."/>
            <person name="McMillan D."/>
            <person name="Attenborough R."/>
            <person name="Rens W."/>
            <person name="Ferguson-Smith M."/>
            <person name="Lefevre C.M."/>
            <person name="Sharp J.A."/>
            <person name="Nicholas K.R."/>
            <person name="Ray D.A."/>
            <person name="Kube M."/>
            <person name="Reinhardt R."/>
            <person name="Pringle T.H."/>
            <person name="Taylor J."/>
            <person name="Jones R.C."/>
            <person name="Nixon B."/>
            <person name="Dacheux J.L."/>
            <person name="Niwa H."/>
            <person name="Sekita Y."/>
            <person name="Huang X."/>
            <person name="Stark A."/>
            <person name="Kheradpour P."/>
            <person name="Kellis M."/>
            <person name="Flicek P."/>
            <person name="Chen Y."/>
            <person name="Webber C."/>
            <person name="Hardison R."/>
            <person name="Nelson J."/>
            <person name="Hallsworth-Pepin K."/>
            <person name="Delehaunty K."/>
            <person name="Markovic C."/>
            <person name="Minx P."/>
            <person name="Feng Y."/>
            <person name="Kremitzki C."/>
            <person name="Mitreva M."/>
            <person name="Glasscock J."/>
            <person name="Wylie T."/>
            <person name="Wohldmann P."/>
            <person name="Thiru P."/>
            <person name="Nhan M.N."/>
            <person name="Pohl C.S."/>
            <person name="Smith S.M."/>
            <person name="Hou S."/>
            <person name="Nefedov M."/>
            <person name="de Jong P.J."/>
            <person name="Renfree M.B."/>
            <person name="Mardis E.R."/>
            <person name="Wilson R.K."/>
        </authorList>
    </citation>
    <scope>NUCLEOTIDE SEQUENCE [LARGE SCALE GENOMIC DNA]</scope>
    <source>
        <strain evidence="2 3">Glennie</strain>
    </source>
</reference>
<feature type="compositionally biased region" description="Basic and acidic residues" evidence="1">
    <location>
        <begin position="198"/>
        <end position="209"/>
    </location>
</feature>
<reference evidence="2" key="2">
    <citation type="submission" date="2025-08" db="UniProtKB">
        <authorList>
            <consortium name="Ensembl"/>
        </authorList>
    </citation>
    <scope>IDENTIFICATION</scope>
    <source>
        <strain evidence="2">Glennie</strain>
    </source>
</reference>
<dbReference type="KEGG" id="oaa:100093594"/>
<feature type="compositionally biased region" description="Basic and acidic residues" evidence="1">
    <location>
        <begin position="11"/>
        <end position="35"/>
    </location>
</feature>
<feature type="region of interest" description="Disordered" evidence="1">
    <location>
        <begin position="153"/>
        <end position="250"/>
    </location>
</feature>
<feature type="region of interest" description="Disordered" evidence="1">
    <location>
        <begin position="1"/>
        <end position="61"/>
    </location>
</feature>
<evidence type="ECO:0000313" key="2">
    <source>
        <dbReference type="Ensembl" id="ENSOANP00000034474.1"/>
    </source>
</evidence>
<dbReference type="InParanoid" id="A0A6I8N0N0"/>
<name>A0A6I8N0N0_ORNAN</name>
<evidence type="ECO:0000256" key="1">
    <source>
        <dbReference type="SAM" id="MobiDB-lite"/>
    </source>
</evidence>
<dbReference type="PANTHER" id="PTHR33767">
    <property type="entry name" value="LEUCINE RICH ADAPTOR PROTEIN 1-LIKE"/>
    <property type="match status" value="1"/>
</dbReference>
<dbReference type="RefSeq" id="XP_028902479.1">
    <property type="nucleotide sequence ID" value="XM_029046646.1"/>
</dbReference>
<dbReference type="InterPro" id="IPR037443">
    <property type="entry name" value="LURAP1"/>
</dbReference>
<evidence type="ECO:0000313" key="3">
    <source>
        <dbReference type="Proteomes" id="UP000002279"/>
    </source>
</evidence>
<dbReference type="AlphaFoldDB" id="A0A6I8N0N0"/>
<dbReference type="OMA" id="PCPEMDW"/>
<dbReference type="GeneID" id="100093594"/>
<protein>
    <submittedName>
        <fullName evidence="2">Leucine rich adaptor protein 1</fullName>
    </submittedName>
</protein>
<dbReference type="Proteomes" id="UP000002279">
    <property type="component" value="Chromosome 18"/>
</dbReference>